<keyword evidence="4" id="KW-1185">Reference proteome</keyword>
<evidence type="ECO:0000313" key="3">
    <source>
        <dbReference type="EMBL" id="MEQ2378836.1"/>
    </source>
</evidence>
<dbReference type="InterPro" id="IPR003760">
    <property type="entry name" value="PnrA-like"/>
</dbReference>
<proteinExistence type="predicted"/>
<dbReference type="PANTHER" id="PTHR43208:SF1">
    <property type="entry name" value="ABC TRANSPORTER SUBSTRATE-BINDING PROTEIN"/>
    <property type="match status" value="1"/>
</dbReference>
<feature type="domain" description="ABC transporter substrate-binding protein PnrA-like" evidence="2">
    <location>
        <begin position="298"/>
        <end position="486"/>
    </location>
</feature>
<organism evidence="3 4">
    <name type="scientific">[Lactobacillus] rogosae</name>
    <dbReference type="NCBI Taxonomy" id="706562"/>
    <lineage>
        <taxon>Bacteria</taxon>
        <taxon>Bacillati</taxon>
        <taxon>Bacillota</taxon>
        <taxon>Clostridia</taxon>
        <taxon>Lachnospirales</taxon>
        <taxon>Lachnospiraceae</taxon>
        <taxon>Lachnospira</taxon>
    </lineage>
</organism>
<dbReference type="EMBL" id="JBBMER010000002">
    <property type="protein sequence ID" value="MEQ2378836.1"/>
    <property type="molecule type" value="Genomic_DNA"/>
</dbReference>
<sequence>MSVQDYMSALKLGKREYNACVNKGKYPYLPVMESMMDEEQIDSEVSLGIDQIPLRLVVGTCTAGRTNAFADNWMPILEWGSEFSAKWASLSDSQVNEGIRDPIKVYEYMNKFYVLEGNKRVSVLKYFNAVTVNAQVIRKVPRKSDNPDVKIYYEFMDFYKSTKINDIYFSKEGSFITFMELVGITPGQPMDEDDKRDLVSSYLNFRTAYESRGGDRFDYPVGDAFLRFIHIHGYDTVRHMTPEQMDKNVAKTWAEFELLSDNSEVDLRMDPVTTQPAKKNILSYLLPRSGGEANKRLKVGFIYENTPQTSEWCYAHELGRQYIDETFGSQIETVSITNVRPKEDDYNAIQRLIDDNTDLIFVTSPSMMYASLKQAIAHPKAKILNCSLNISHKYIRTYYARMYEAKYLTGVIAGVMAKSDKIGYVASCPLYGVMANVNAFAMGARAVNPDVKVYVEWSGIKDNDIEARFAEQGINCISDQDMITPKKTSRKFGLYVTDSGMVKHLAMPVWHWGVFYEKLIQSILSGSWKKEEEGDKVSALNYWWGMSAGAIDIIYGGAVPDETKKVTSLIREAIVKGEFKPFTGELKDQDGKVHNKPDEELDPDEIIEMDWLLDNVVGRVPEYEELDDNSKMLVINQGIIDVND</sequence>
<comment type="caution">
    <text evidence="3">The sequence shown here is derived from an EMBL/GenBank/DDBJ whole genome shotgun (WGS) entry which is preliminary data.</text>
</comment>
<dbReference type="Pfam" id="PF02608">
    <property type="entry name" value="Bmp"/>
    <property type="match status" value="1"/>
</dbReference>
<dbReference type="PANTHER" id="PTHR43208">
    <property type="entry name" value="ABC TRANSPORTER SUBSTRATE-BINDING PROTEIN"/>
    <property type="match status" value="1"/>
</dbReference>
<dbReference type="InterPro" id="IPR052910">
    <property type="entry name" value="ABC-Purine-Binding"/>
</dbReference>
<accession>A0ABV1BSV3</accession>
<evidence type="ECO:0000259" key="2">
    <source>
        <dbReference type="Pfam" id="PF02608"/>
    </source>
</evidence>
<keyword evidence="1" id="KW-0732">Signal</keyword>
<evidence type="ECO:0000256" key="1">
    <source>
        <dbReference type="ARBA" id="ARBA00022729"/>
    </source>
</evidence>
<dbReference type="RefSeq" id="WP_022502113.1">
    <property type="nucleotide sequence ID" value="NZ_DAWDAH010000007.1"/>
</dbReference>
<reference evidence="3 4" key="1">
    <citation type="submission" date="2024-03" db="EMBL/GenBank/DDBJ databases">
        <title>Human intestinal bacterial collection.</title>
        <authorList>
            <person name="Pauvert C."/>
            <person name="Hitch T.C.A."/>
            <person name="Clavel T."/>
        </authorList>
    </citation>
    <scope>NUCLEOTIDE SEQUENCE [LARGE SCALE GENOMIC DNA]</scope>
    <source>
        <strain evidence="3 4">CLA-AA-H255</strain>
    </source>
</reference>
<dbReference type="Gene3D" id="3.40.50.2300">
    <property type="match status" value="2"/>
</dbReference>
<protein>
    <submittedName>
        <fullName evidence="3">BMP family ABC transporter substrate-binding protein</fullName>
    </submittedName>
</protein>
<gene>
    <name evidence="3" type="ORF">WMO14_02915</name>
</gene>
<dbReference type="Proteomes" id="UP001442364">
    <property type="component" value="Unassembled WGS sequence"/>
</dbReference>
<name>A0ABV1BSV3_9FIRM</name>
<evidence type="ECO:0000313" key="4">
    <source>
        <dbReference type="Proteomes" id="UP001442364"/>
    </source>
</evidence>